<protein>
    <submittedName>
        <fullName evidence="1">Uncharacterized protein</fullName>
    </submittedName>
</protein>
<proteinExistence type="predicted"/>
<keyword evidence="2" id="KW-1185">Reference proteome</keyword>
<name>A0A8T2QVN3_CERRI</name>
<dbReference type="EMBL" id="CM035437">
    <property type="protein sequence ID" value="KAH7287495.1"/>
    <property type="molecule type" value="Genomic_DNA"/>
</dbReference>
<organism evidence="1 2">
    <name type="scientific">Ceratopteris richardii</name>
    <name type="common">Triangle waterfern</name>
    <dbReference type="NCBI Taxonomy" id="49495"/>
    <lineage>
        <taxon>Eukaryota</taxon>
        <taxon>Viridiplantae</taxon>
        <taxon>Streptophyta</taxon>
        <taxon>Embryophyta</taxon>
        <taxon>Tracheophyta</taxon>
        <taxon>Polypodiopsida</taxon>
        <taxon>Polypodiidae</taxon>
        <taxon>Polypodiales</taxon>
        <taxon>Pteridineae</taxon>
        <taxon>Pteridaceae</taxon>
        <taxon>Parkerioideae</taxon>
        <taxon>Ceratopteris</taxon>
    </lineage>
</organism>
<comment type="caution">
    <text evidence="1">The sequence shown here is derived from an EMBL/GenBank/DDBJ whole genome shotgun (WGS) entry which is preliminary data.</text>
</comment>
<accession>A0A8T2QVN3</accession>
<dbReference type="AlphaFoldDB" id="A0A8T2QVN3"/>
<sequence length="120" mass="14009">MSSKSKKNHAAENDYCVVRPSYYERLRAPFLVVECPKRRRGERIAALPYCMFRGRLLPVDWYQYRRTKRGGLLISTKADCLRRRHGTHQRDGECRARDAIAHTVHVRAKVKVLAKPRKCG</sequence>
<dbReference type="Proteomes" id="UP000825935">
    <property type="component" value="Chromosome 32"/>
</dbReference>
<reference evidence="1" key="1">
    <citation type="submission" date="2021-08" db="EMBL/GenBank/DDBJ databases">
        <title>WGS assembly of Ceratopteris richardii.</title>
        <authorList>
            <person name="Marchant D.B."/>
            <person name="Chen G."/>
            <person name="Jenkins J."/>
            <person name="Shu S."/>
            <person name="Leebens-Mack J."/>
            <person name="Grimwood J."/>
            <person name="Schmutz J."/>
            <person name="Soltis P."/>
            <person name="Soltis D."/>
            <person name="Chen Z.-H."/>
        </authorList>
    </citation>
    <scope>NUCLEOTIDE SEQUENCE</scope>
    <source>
        <strain evidence="1">Whitten #5841</strain>
        <tissue evidence="1">Leaf</tissue>
    </source>
</reference>
<evidence type="ECO:0000313" key="1">
    <source>
        <dbReference type="EMBL" id="KAH7287495.1"/>
    </source>
</evidence>
<gene>
    <name evidence="1" type="ORF">KP509_32G058300</name>
</gene>
<evidence type="ECO:0000313" key="2">
    <source>
        <dbReference type="Proteomes" id="UP000825935"/>
    </source>
</evidence>